<dbReference type="AlphaFoldDB" id="A0A5F1Z9N9"/>
<comment type="caution">
    <text evidence="3">The sequence shown here is derived from an EMBL/GenBank/DDBJ whole genome shotgun (WGS) entry which is preliminary data.</text>
</comment>
<dbReference type="Gene3D" id="3.30.1910.20">
    <property type="entry name" value="asparaginyl-tRNA synthetase, N-terminal domain"/>
    <property type="match status" value="1"/>
</dbReference>
<evidence type="ECO:0000256" key="1">
    <source>
        <dbReference type="SAM" id="MobiDB-lite"/>
    </source>
</evidence>
<evidence type="ECO:0000313" key="3">
    <source>
        <dbReference type="EMBL" id="TGK95724.1"/>
    </source>
</evidence>
<evidence type="ECO:0000256" key="2">
    <source>
        <dbReference type="SAM" id="SignalP"/>
    </source>
</evidence>
<sequence>MNQSIYFFSILITSLTFLGCNLLTNSPNPSAMSALALAFGGAQSVTDNVGQPENLNDPLVPPVDGTPTPSAPSNDVCVTETGAFYVSGDSGQDSNDGSKAFPVKTIRKAMDLVSSGNAICVSTRSSNASYEEETATLNVKSGVSIFGGYTSSWVRDEVQNPTKWKTNRIGLMYSNLNGDAELSGFNITAKNSEASNESSYVILITNGTAKLLLKNLTLNAGSVFNGKSTTPGSSIGVLAFNLSKLRIESSEIRSGDASHGNDGTNGNSGVAGGKGGNGLSGNCDVSHPNASGGSGGEHPTLSSLNGFAGGRGGQASENGITGLGSCGGVGGGTGDPGAAGLSPTCAVQHGATGSQGSFSGTNIGTFFPYYQPANGSDGIDGSNGVPGSGGGGGGGQHCSFMCNKGTGNGAGGGGAAGSGGLKGTASQGGGGSFAVVLLELDEVLIDHTKLISGSAGNGGKAGNGGDGGLGGDKGLGIILCTGEVGRGGDGSPGGKGGNGGDGSAGGGGSSIALVLKSVTSLSANDNTFKTGLAGAGGSARHSYAGNGGHSIGVYSVTGSSYTLSNSQFELGTEGSAGSVTGTGTLGISGRKTNHSWD</sequence>
<dbReference type="OrthoDB" id="346275at2"/>
<feature type="chain" id="PRO_5023007463" description="DUF1565 domain-containing protein" evidence="2">
    <location>
        <begin position="19"/>
        <end position="597"/>
    </location>
</feature>
<dbReference type="Proteomes" id="UP000297891">
    <property type="component" value="Unassembled WGS sequence"/>
</dbReference>
<gene>
    <name evidence="3" type="ORF">EHQ30_03555</name>
</gene>
<protein>
    <recommendedName>
        <fullName evidence="5">DUF1565 domain-containing protein</fullName>
    </recommendedName>
</protein>
<evidence type="ECO:0008006" key="5">
    <source>
        <dbReference type="Google" id="ProtNLM"/>
    </source>
</evidence>
<dbReference type="EMBL" id="RQFP01000001">
    <property type="protein sequence ID" value="TGK95724.1"/>
    <property type="molecule type" value="Genomic_DNA"/>
</dbReference>
<feature type="region of interest" description="Disordered" evidence="1">
    <location>
        <begin position="573"/>
        <end position="597"/>
    </location>
</feature>
<reference evidence="3" key="1">
    <citation type="journal article" date="2019" name="PLoS Negl. Trop. Dis.">
        <title>Revisiting the worldwide diversity of Leptospira species in the environment.</title>
        <authorList>
            <person name="Vincent A.T."/>
            <person name="Schiettekatte O."/>
            <person name="Bourhy P."/>
            <person name="Veyrier F.J."/>
            <person name="Picardeau M."/>
        </authorList>
    </citation>
    <scope>NUCLEOTIDE SEQUENCE [LARGE SCALE GENOMIC DNA]</scope>
    <source>
        <strain evidence="3">201800277</strain>
    </source>
</reference>
<name>A0A5F1Z9N9_9LEPT</name>
<feature type="region of interest" description="Disordered" evidence="1">
    <location>
        <begin position="252"/>
        <end position="313"/>
    </location>
</feature>
<feature type="compositionally biased region" description="Gly residues" evidence="1">
    <location>
        <begin position="269"/>
        <end position="279"/>
    </location>
</feature>
<keyword evidence="2" id="KW-0732">Signal</keyword>
<feature type="compositionally biased region" description="Polar residues" evidence="1">
    <location>
        <begin position="573"/>
        <end position="582"/>
    </location>
</feature>
<organism evidence="3 4">
    <name type="scientific">Leptospira brenneri</name>
    <dbReference type="NCBI Taxonomy" id="2023182"/>
    <lineage>
        <taxon>Bacteria</taxon>
        <taxon>Pseudomonadati</taxon>
        <taxon>Spirochaetota</taxon>
        <taxon>Spirochaetia</taxon>
        <taxon>Leptospirales</taxon>
        <taxon>Leptospiraceae</taxon>
        <taxon>Leptospira</taxon>
    </lineage>
</organism>
<evidence type="ECO:0000313" key="4">
    <source>
        <dbReference type="Proteomes" id="UP000297891"/>
    </source>
</evidence>
<feature type="signal peptide" evidence="2">
    <location>
        <begin position="1"/>
        <end position="18"/>
    </location>
</feature>
<accession>A0A5F1Z9N9</accession>
<proteinExistence type="predicted"/>
<dbReference type="RefSeq" id="WP_135676626.1">
    <property type="nucleotide sequence ID" value="NZ_RQFP01000001.1"/>
</dbReference>
<keyword evidence="4" id="KW-1185">Reference proteome</keyword>